<keyword evidence="1" id="KW-0732">Signal</keyword>
<feature type="signal peptide" evidence="1">
    <location>
        <begin position="1"/>
        <end position="24"/>
    </location>
</feature>
<organism evidence="2 3">
    <name type="scientific">Mya arenaria</name>
    <name type="common">Soft-shell clam</name>
    <dbReference type="NCBI Taxonomy" id="6604"/>
    <lineage>
        <taxon>Eukaryota</taxon>
        <taxon>Metazoa</taxon>
        <taxon>Spiralia</taxon>
        <taxon>Lophotrochozoa</taxon>
        <taxon>Mollusca</taxon>
        <taxon>Bivalvia</taxon>
        <taxon>Autobranchia</taxon>
        <taxon>Heteroconchia</taxon>
        <taxon>Euheterodonta</taxon>
        <taxon>Imparidentia</taxon>
        <taxon>Neoheterodontei</taxon>
        <taxon>Myida</taxon>
        <taxon>Myoidea</taxon>
        <taxon>Myidae</taxon>
        <taxon>Mya</taxon>
    </lineage>
</organism>
<gene>
    <name evidence="2" type="ORF">MAR_027022</name>
</gene>
<dbReference type="EMBL" id="CP111019">
    <property type="protein sequence ID" value="WAR12842.1"/>
    <property type="molecule type" value="Genomic_DNA"/>
</dbReference>
<feature type="chain" id="PRO_5046526367" description="Secreted protein" evidence="1">
    <location>
        <begin position="25"/>
        <end position="113"/>
    </location>
</feature>
<dbReference type="Proteomes" id="UP001164746">
    <property type="component" value="Chromosome 8"/>
</dbReference>
<name>A0ABY7EUD4_MYAAR</name>
<evidence type="ECO:0000313" key="3">
    <source>
        <dbReference type="Proteomes" id="UP001164746"/>
    </source>
</evidence>
<evidence type="ECO:0000313" key="2">
    <source>
        <dbReference type="EMBL" id="WAR12842.1"/>
    </source>
</evidence>
<accession>A0ABY7EUD4</accession>
<evidence type="ECO:0008006" key="4">
    <source>
        <dbReference type="Google" id="ProtNLM"/>
    </source>
</evidence>
<reference evidence="2" key="1">
    <citation type="submission" date="2022-11" db="EMBL/GenBank/DDBJ databases">
        <title>Centuries of genome instability and evolution in soft-shell clam transmissible cancer (bioRxiv).</title>
        <authorList>
            <person name="Hart S.F.M."/>
            <person name="Yonemitsu M.A."/>
            <person name="Giersch R.M."/>
            <person name="Beal B.F."/>
            <person name="Arriagada G."/>
            <person name="Davis B.W."/>
            <person name="Ostrander E.A."/>
            <person name="Goff S.P."/>
            <person name="Metzger M.J."/>
        </authorList>
    </citation>
    <scope>NUCLEOTIDE SEQUENCE</scope>
    <source>
        <strain evidence="2">MELC-2E11</strain>
        <tissue evidence="2">Siphon/mantle</tissue>
    </source>
</reference>
<evidence type="ECO:0000256" key="1">
    <source>
        <dbReference type="SAM" id="SignalP"/>
    </source>
</evidence>
<keyword evidence="3" id="KW-1185">Reference proteome</keyword>
<sequence length="113" mass="13158">MQDHHHLILCLCITLHVGIFNVQPQTASQLDSLFLKEFSYQSIIKRKRFAIVRFPCFSVCNDDYYFTFLLLLLPHHSEIDLVCKYGCAKDAFSAKHSLLDFSMDMHNTFLLQA</sequence>
<proteinExistence type="predicted"/>
<protein>
    <recommendedName>
        <fullName evidence="4">Secreted protein</fullName>
    </recommendedName>
</protein>